<protein>
    <submittedName>
        <fullName evidence="2">Transposase</fullName>
    </submittedName>
</protein>
<dbReference type="Gene3D" id="1.10.10.10">
    <property type="entry name" value="Winged helix-like DNA-binding domain superfamily/Winged helix DNA-binding domain"/>
    <property type="match status" value="1"/>
</dbReference>
<keyword evidence="3" id="KW-1185">Reference proteome</keyword>
<evidence type="ECO:0000313" key="3">
    <source>
        <dbReference type="Proteomes" id="UP000580517"/>
    </source>
</evidence>
<dbReference type="EMBL" id="JACCEW010000011">
    <property type="protein sequence ID" value="NYT39086.1"/>
    <property type="molecule type" value="Genomic_DNA"/>
</dbReference>
<dbReference type="InterPro" id="IPR036388">
    <property type="entry name" value="WH-like_DNA-bd_sf"/>
</dbReference>
<evidence type="ECO:0000256" key="1">
    <source>
        <dbReference type="SAM" id="MobiDB-lite"/>
    </source>
</evidence>
<dbReference type="GO" id="GO:0043565">
    <property type="term" value="F:sequence-specific DNA binding"/>
    <property type="evidence" value="ECO:0007669"/>
    <property type="project" value="InterPro"/>
</dbReference>
<organism evidence="2 3">
    <name type="scientific">Allopusillimonas soli</name>
    <dbReference type="NCBI Taxonomy" id="659016"/>
    <lineage>
        <taxon>Bacteria</taxon>
        <taxon>Pseudomonadati</taxon>
        <taxon>Pseudomonadota</taxon>
        <taxon>Betaproteobacteria</taxon>
        <taxon>Burkholderiales</taxon>
        <taxon>Alcaligenaceae</taxon>
        <taxon>Allopusillimonas</taxon>
    </lineage>
</organism>
<dbReference type="AlphaFoldDB" id="A0A853FMG1"/>
<feature type="region of interest" description="Disordered" evidence="1">
    <location>
        <begin position="63"/>
        <end position="94"/>
    </location>
</feature>
<dbReference type="RefSeq" id="WP_129971591.1">
    <property type="nucleotide sequence ID" value="NZ_JACCEW010000011.1"/>
</dbReference>
<comment type="caution">
    <text evidence="2">The sequence shown here is derived from an EMBL/GenBank/DDBJ whole genome shotgun (WGS) entry which is preliminary data.</text>
</comment>
<sequence length="136" mass="15308">MSIDSLSSSRRRRTYTRRFKAEMVAQCLQDGVSLASLAVEHGMNPNVLHRWVTEHERYGHHILSDADRQEQGPTPPMVSVPESATPFLPVPLSPRPSPVGNEAIRLEFKRGATTVCIFWPVGAAAQCTELMRQWLR</sequence>
<dbReference type="InterPro" id="IPR010921">
    <property type="entry name" value="Trp_repressor/repl_initiator"/>
</dbReference>
<accession>A0A853FMG1</accession>
<gene>
    <name evidence="2" type="ORF">H0A68_19625</name>
</gene>
<proteinExistence type="predicted"/>
<dbReference type="GO" id="GO:0004803">
    <property type="term" value="F:transposase activity"/>
    <property type="evidence" value="ECO:0007669"/>
    <property type="project" value="InterPro"/>
</dbReference>
<reference evidence="2 3" key="1">
    <citation type="submission" date="2020-07" db="EMBL/GenBank/DDBJ databases">
        <title>Taxonomic revisions and descriptions of new bacterial species based on genomic comparisons in the high-G+C-content subgroup of the family Alcaligenaceae.</title>
        <authorList>
            <person name="Szabo A."/>
            <person name="Felfoldi T."/>
        </authorList>
    </citation>
    <scope>NUCLEOTIDE SEQUENCE [LARGE SCALE GENOMIC DNA]</scope>
    <source>
        <strain evidence="2 3">DSM 25264</strain>
    </source>
</reference>
<dbReference type="Proteomes" id="UP000580517">
    <property type="component" value="Unassembled WGS sequence"/>
</dbReference>
<name>A0A853FMG1_9BURK</name>
<dbReference type="Pfam" id="PF01527">
    <property type="entry name" value="HTH_Tnp_1"/>
    <property type="match status" value="1"/>
</dbReference>
<dbReference type="SUPFAM" id="SSF48295">
    <property type="entry name" value="TrpR-like"/>
    <property type="match status" value="1"/>
</dbReference>
<dbReference type="OrthoDB" id="9800877at2"/>
<evidence type="ECO:0000313" key="2">
    <source>
        <dbReference type="EMBL" id="NYT39086.1"/>
    </source>
</evidence>
<dbReference type="InterPro" id="IPR002514">
    <property type="entry name" value="Transposase_8"/>
</dbReference>
<dbReference type="GO" id="GO:0006313">
    <property type="term" value="P:DNA transposition"/>
    <property type="evidence" value="ECO:0007669"/>
    <property type="project" value="InterPro"/>
</dbReference>